<dbReference type="AlphaFoldDB" id="A0A4U5PAH0"/>
<proteinExistence type="predicted"/>
<evidence type="ECO:0000313" key="2">
    <source>
        <dbReference type="EMBL" id="TKR93091.1"/>
    </source>
</evidence>
<comment type="caution">
    <text evidence="2">The sequence shown here is derived from an EMBL/GenBank/DDBJ whole genome shotgun (WGS) entry which is preliminary data.</text>
</comment>
<evidence type="ECO:0000313" key="3">
    <source>
        <dbReference type="Proteomes" id="UP000298663"/>
    </source>
</evidence>
<protein>
    <submittedName>
        <fullName evidence="2">Uncharacterized protein</fullName>
    </submittedName>
</protein>
<evidence type="ECO:0000256" key="1">
    <source>
        <dbReference type="SAM" id="Phobius"/>
    </source>
</evidence>
<accession>A0A4U5PAH0</accession>
<keyword evidence="1" id="KW-1133">Transmembrane helix</keyword>
<sequence>MEPIPVASLYKSACVHESDLHCLDALIILGVLIIVFLVFGISTICTRRRFNRRTQAVSPGGEANFDV</sequence>
<gene>
    <name evidence="2" type="ORF">L596_007616</name>
</gene>
<reference evidence="2 3" key="1">
    <citation type="journal article" date="2015" name="Genome Biol.">
        <title>Comparative genomics of Steinernema reveals deeply conserved gene regulatory networks.</title>
        <authorList>
            <person name="Dillman A.R."/>
            <person name="Macchietto M."/>
            <person name="Porter C.F."/>
            <person name="Rogers A."/>
            <person name="Williams B."/>
            <person name="Antoshechkin I."/>
            <person name="Lee M.M."/>
            <person name="Goodwin Z."/>
            <person name="Lu X."/>
            <person name="Lewis E.E."/>
            <person name="Goodrich-Blair H."/>
            <person name="Stock S.P."/>
            <person name="Adams B.J."/>
            <person name="Sternberg P.W."/>
            <person name="Mortazavi A."/>
        </authorList>
    </citation>
    <scope>NUCLEOTIDE SEQUENCE [LARGE SCALE GENOMIC DNA]</scope>
    <source>
        <strain evidence="2 3">ALL</strain>
    </source>
</reference>
<organism evidence="2 3">
    <name type="scientific">Steinernema carpocapsae</name>
    <name type="common">Entomopathogenic nematode</name>
    <dbReference type="NCBI Taxonomy" id="34508"/>
    <lineage>
        <taxon>Eukaryota</taxon>
        <taxon>Metazoa</taxon>
        <taxon>Ecdysozoa</taxon>
        <taxon>Nematoda</taxon>
        <taxon>Chromadorea</taxon>
        <taxon>Rhabditida</taxon>
        <taxon>Tylenchina</taxon>
        <taxon>Panagrolaimomorpha</taxon>
        <taxon>Strongyloidoidea</taxon>
        <taxon>Steinernematidae</taxon>
        <taxon>Steinernema</taxon>
    </lineage>
</organism>
<keyword evidence="1" id="KW-0472">Membrane</keyword>
<keyword evidence="3" id="KW-1185">Reference proteome</keyword>
<keyword evidence="1" id="KW-0812">Transmembrane</keyword>
<dbReference type="EMBL" id="AZBU02000002">
    <property type="protein sequence ID" value="TKR93091.1"/>
    <property type="molecule type" value="Genomic_DNA"/>
</dbReference>
<reference evidence="2 3" key="2">
    <citation type="journal article" date="2019" name="G3 (Bethesda)">
        <title>Hybrid Assembly of the Genome of the Entomopathogenic Nematode Steinernema carpocapsae Identifies the X-Chromosome.</title>
        <authorList>
            <person name="Serra L."/>
            <person name="Macchietto M."/>
            <person name="Macias-Munoz A."/>
            <person name="McGill C.J."/>
            <person name="Rodriguez I.M."/>
            <person name="Rodriguez B."/>
            <person name="Murad R."/>
            <person name="Mortazavi A."/>
        </authorList>
    </citation>
    <scope>NUCLEOTIDE SEQUENCE [LARGE SCALE GENOMIC DNA]</scope>
    <source>
        <strain evidence="2 3">ALL</strain>
    </source>
</reference>
<feature type="transmembrane region" description="Helical" evidence="1">
    <location>
        <begin position="25"/>
        <end position="45"/>
    </location>
</feature>
<name>A0A4U5PAH0_STECR</name>
<dbReference type="Proteomes" id="UP000298663">
    <property type="component" value="Unassembled WGS sequence"/>
</dbReference>